<dbReference type="RefSeq" id="XP_046585768.1">
    <property type="nucleotide sequence ID" value="XM_046729812.1"/>
</dbReference>
<dbReference type="Gene3D" id="3.30.470.160">
    <property type="entry name" value="Inositol polyphosphate kinase"/>
    <property type="match status" value="1"/>
</dbReference>
<feature type="region of interest" description="Disordered" evidence="9">
    <location>
        <begin position="1"/>
        <end position="27"/>
    </location>
</feature>
<evidence type="ECO:0000256" key="3">
    <source>
        <dbReference type="ARBA" id="ARBA00022741"/>
    </source>
</evidence>
<comment type="catalytic activity">
    <reaction evidence="6">
        <text>1D-myo-inositol 1,4,5-trisphosphate + 2 ATP = 1D-myo-inositol 1,3,4,5,6-pentakisphosphate + 2 ADP + 2 H(+)</text>
        <dbReference type="Rhea" id="RHEA:32359"/>
        <dbReference type="ChEBI" id="CHEBI:15378"/>
        <dbReference type="ChEBI" id="CHEBI:30616"/>
        <dbReference type="ChEBI" id="CHEBI:57733"/>
        <dbReference type="ChEBI" id="CHEBI:203600"/>
        <dbReference type="ChEBI" id="CHEBI:456216"/>
        <dbReference type="EC" id="2.7.1.151"/>
    </reaction>
</comment>
<keyword evidence="5" id="KW-0067">ATP-binding</keyword>
<dbReference type="Proteomes" id="UP000829291">
    <property type="component" value="Chromosome 1"/>
</dbReference>
<feature type="compositionally biased region" description="Basic residues" evidence="9">
    <location>
        <begin position="348"/>
        <end position="361"/>
    </location>
</feature>
<feature type="compositionally biased region" description="Polar residues" evidence="9">
    <location>
        <begin position="1"/>
        <end position="13"/>
    </location>
</feature>
<evidence type="ECO:0000256" key="7">
    <source>
        <dbReference type="ARBA" id="ARBA00036525"/>
    </source>
</evidence>
<dbReference type="GO" id="GO:0032958">
    <property type="term" value="P:inositol phosphate biosynthetic process"/>
    <property type="evidence" value="ECO:0007669"/>
    <property type="project" value="InterPro"/>
</dbReference>
<dbReference type="RefSeq" id="XP_015513146.1">
    <property type="nucleotide sequence ID" value="XM_015657660.1"/>
</dbReference>
<dbReference type="InterPro" id="IPR005522">
    <property type="entry name" value="IPK"/>
</dbReference>
<comment type="similarity">
    <text evidence="1 8">Belongs to the inositol phosphokinase (IPK) family.</text>
</comment>
<evidence type="ECO:0000256" key="4">
    <source>
        <dbReference type="ARBA" id="ARBA00022777"/>
    </source>
</evidence>
<dbReference type="AlphaFoldDB" id="A0A6J0BFG7"/>
<dbReference type="GO" id="GO:0005634">
    <property type="term" value="C:nucleus"/>
    <property type="evidence" value="ECO:0007669"/>
    <property type="project" value="TreeGrafter"/>
</dbReference>
<organism evidence="10 12">
    <name type="scientific">Neodiprion lecontei</name>
    <name type="common">Redheaded pine sawfly</name>
    <dbReference type="NCBI Taxonomy" id="441921"/>
    <lineage>
        <taxon>Eukaryota</taxon>
        <taxon>Metazoa</taxon>
        <taxon>Ecdysozoa</taxon>
        <taxon>Arthropoda</taxon>
        <taxon>Hexapoda</taxon>
        <taxon>Insecta</taxon>
        <taxon>Pterygota</taxon>
        <taxon>Neoptera</taxon>
        <taxon>Endopterygota</taxon>
        <taxon>Hymenoptera</taxon>
        <taxon>Tenthredinoidea</taxon>
        <taxon>Diprionidae</taxon>
        <taxon>Diprioninae</taxon>
        <taxon>Neodiprion</taxon>
    </lineage>
</organism>
<dbReference type="GO" id="GO:0005737">
    <property type="term" value="C:cytoplasm"/>
    <property type="evidence" value="ECO:0007669"/>
    <property type="project" value="TreeGrafter"/>
</dbReference>
<protein>
    <recommendedName>
        <fullName evidence="8">Kinase</fullName>
        <ecNumber evidence="8">2.7.-.-</ecNumber>
    </recommendedName>
</protein>
<dbReference type="GO" id="GO:0005524">
    <property type="term" value="F:ATP binding"/>
    <property type="evidence" value="ECO:0007669"/>
    <property type="project" value="UniProtKB-KW"/>
</dbReference>
<evidence type="ECO:0000313" key="12">
    <source>
        <dbReference type="RefSeq" id="XP_015513146.1"/>
    </source>
</evidence>
<dbReference type="InterPro" id="IPR038286">
    <property type="entry name" value="IPK_sf"/>
</dbReference>
<dbReference type="GO" id="GO:0051765">
    <property type="term" value="F:inositol tetrakisphosphate kinase activity"/>
    <property type="evidence" value="ECO:0007669"/>
    <property type="project" value="TreeGrafter"/>
</dbReference>
<reference evidence="11 12" key="1">
    <citation type="submission" date="2025-04" db="UniProtKB">
        <authorList>
            <consortium name="RefSeq"/>
        </authorList>
    </citation>
    <scope>IDENTIFICATION</scope>
    <source>
        <tissue evidence="14">Thorax and Abdomen</tissue>
        <tissue evidence="11 12">Whole body</tissue>
    </source>
</reference>
<dbReference type="KEGG" id="nlo:107219435"/>
<evidence type="ECO:0000256" key="6">
    <source>
        <dbReference type="ARBA" id="ARBA00036164"/>
    </source>
</evidence>
<evidence type="ECO:0000313" key="14">
    <source>
        <dbReference type="RefSeq" id="XP_046585768.1"/>
    </source>
</evidence>
<gene>
    <name evidence="11 12 13 14" type="primary">LOC107219435</name>
</gene>
<name>A0A6J0BFG7_NEOLC</name>
<dbReference type="SUPFAM" id="SSF56104">
    <property type="entry name" value="SAICAR synthase-like"/>
    <property type="match status" value="1"/>
</dbReference>
<keyword evidence="4 8" id="KW-0418">Kinase</keyword>
<evidence type="ECO:0000256" key="8">
    <source>
        <dbReference type="RuleBase" id="RU363090"/>
    </source>
</evidence>
<feature type="compositionally biased region" description="Polar residues" evidence="9">
    <location>
        <begin position="330"/>
        <end position="342"/>
    </location>
</feature>
<feature type="region of interest" description="Disordered" evidence="9">
    <location>
        <begin position="327"/>
        <end position="393"/>
    </location>
</feature>
<proteinExistence type="inferred from homology"/>
<evidence type="ECO:0000256" key="2">
    <source>
        <dbReference type="ARBA" id="ARBA00022679"/>
    </source>
</evidence>
<keyword evidence="10" id="KW-1185">Reference proteome</keyword>
<accession>A0A6J0BFG7</accession>
<dbReference type="PANTHER" id="PTHR12400">
    <property type="entry name" value="INOSITOL POLYPHOSPHATE KINASE"/>
    <property type="match status" value="1"/>
</dbReference>
<dbReference type="RefSeq" id="XP_015513145.1">
    <property type="nucleotide sequence ID" value="XM_015657659.1"/>
</dbReference>
<dbReference type="RefSeq" id="XP_015513147.1">
    <property type="nucleotide sequence ID" value="XM_015657661.1"/>
</dbReference>
<keyword evidence="2 8" id="KW-0808">Transferase</keyword>
<evidence type="ECO:0000256" key="9">
    <source>
        <dbReference type="SAM" id="MobiDB-lite"/>
    </source>
</evidence>
<evidence type="ECO:0000313" key="11">
    <source>
        <dbReference type="RefSeq" id="XP_015513145.1"/>
    </source>
</evidence>
<dbReference type="GeneID" id="107219435"/>
<feature type="compositionally biased region" description="Basic and acidic residues" evidence="9">
    <location>
        <begin position="362"/>
        <end position="374"/>
    </location>
</feature>
<dbReference type="OrthoDB" id="5958943at2759"/>
<dbReference type="PANTHER" id="PTHR12400:SF51">
    <property type="entry name" value="INOSITOL POLYPHOSPHATE MULTIKINASE"/>
    <property type="match status" value="1"/>
</dbReference>
<feature type="compositionally biased region" description="Polar residues" evidence="9">
    <location>
        <begin position="380"/>
        <end position="393"/>
    </location>
</feature>
<comment type="catalytic activity">
    <reaction evidence="7">
        <text>1D-myo-inositol 1,3,4,6-tetrakisphosphate + ATP = 1D-myo-inositol 1,3,4,5,6-pentakisphosphate + ADP + H(+)</text>
        <dbReference type="Rhea" id="RHEA:12717"/>
        <dbReference type="ChEBI" id="CHEBI:15378"/>
        <dbReference type="ChEBI" id="CHEBI:30616"/>
        <dbReference type="ChEBI" id="CHEBI:57660"/>
        <dbReference type="ChEBI" id="CHEBI:57733"/>
        <dbReference type="ChEBI" id="CHEBI:456216"/>
        <dbReference type="EC" id="2.7.1.140"/>
    </reaction>
</comment>
<evidence type="ECO:0000313" key="13">
    <source>
        <dbReference type="RefSeq" id="XP_015513147.1"/>
    </source>
</evidence>
<evidence type="ECO:0000256" key="1">
    <source>
        <dbReference type="ARBA" id="ARBA00007374"/>
    </source>
</evidence>
<evidence type="ECO:0000256" key="5">
    <source>
        <dbReference type="ARBA" id="ARBA00022840"/>
    </source>
</evidence>
<keyword evidence="3" id="KW-0547">Nucleotide-binding</keyword>
<dbReference type="Pfam" id="PF03770">
    <property type="entry name" value="IPK"/>
    <property type="match status" value="1"/>
</dbReference>
<evidence type="ECO:0000313" key="10">
    <source>
        <dbReference type="Proteomes" id="UP000829291"/>
    </source>
</evidence>
<dbReference type="CTD" id="33236"/>
<feature type="region of interest" description="Disordered" evidence="9">
    <location>
        <begin position="271"/>
        <end position="291"/>
    </location>
</feature>
<sequence length="483" mass="54940">MAVPQSPSMSERTPFSPGRSRRRNRPTKFEFKLNCPTLEYDLPIGMIPFESQVGGHAFGDKNDTIGMLKSGDGFIYKPIEKPLLGEREIMFYEKLQDTTDPLMLELRQFTPQYYGTKELKLGDKYIKFLILKDLTEGMSEPCVMDVKIGRRTWDPLAGPAKRAGEENKYAESKNEYGFCIPGFQVCRLSTGFIKKYDRDYGKKLDKQMVVEAMELFLNAKPGQPPCRNLIIKLLSTLWKILAFFRLQTKFRFYSSSILLAYDAKRLRQQSSPVNAKTSNNNGSPNANSYLNLSPIARSPSLKLNVRPVLSLGDAGFSGQLTESGPVFEKTLNSHSPIATPTMSPIFMRRNKSKSVKRSHSLKRSDSLKRSESFHHPPSPNNSREPSLVRNDSSGRGMNIVVEKLCRTHSYINNFDKDIIKMKEDYANLLDELTTTPEEKQNWVRVNMIDFAHVFPAENDGLDTNYLEGIQNLIKLLESFLTPE</sequence>
<dbReference type="GO" id="GO:0008440">
    <property type="term" value="F:inositol-1,4,5-trisphosphate 3-kinase activity"/>
    <property type="evidence" value="ECO:0007669"/>
    <property type="project" value="TreeGrafter"/>
</dbReference>
<dbReference type="EC" id="2.7.-.-" evidence="8"/>